<keyword evidence="1" id="KW-0812">Transmembrane</keyword>
<dbReference type="PANTHER" id="PTHR10050:SF46">
    <property type="entry name" value="PROTEIN O-MANNOSYL-TRANSFERASE 2"/>
    <property type="match status" value="1"/>
</dbReference>
<dbReference type="OrthoDB" id="9776737at2"/>
<dbReference type="PANTHER" id="PTHR10050">
    <property type="entry name" value="DOLICHYL-PHOSPHATE-MANNOSE--PROTEIN MANNOSYLTRANSFERASE"/>
    <property type="match status" value="1"/>
</dbReference>
<dbReference type="InterPro" id="IPR032421">
    <property type="entry name" value="PMT_4TMC"/>
</dbReference>
<feature type="domain" description="Glycosyltransferase RgtA/B/C/D-like" evidence="2">
    <location>
        <begin position="59"/>
        <end position="194"/>
    </location>
</feature>
<protein>
    <recommendedName>
        <fullName evidence="1">Polyprenol-phosphate-mannose--protein mannosyltransferase</fullName>
        <ecNumber evidence="1">2.4.1.-</ecNumber>
    </recommendedName>
</protein>
<evidence type="ECO:0000259" key="3">
    <source>
        <dbReference type="Pfam" id="PF16192"/>
    </source>
</evidence>
<feature type="transmembrane region" description="Helical" evidence="1">
    <location>
        <begin position="361"/>
        <end position="379"/>
    </location>
</feature>
<dbReference type="InterPro" id="IPR038731">
    <property type="entry name" value="RgtA/B/C-like"/>
</dbReference>
<feature type="transmembrane region" description="Helical" evidence="1">
    <location>
        <begin position="223"/>
        <end position="248"/>
    </location>
</feature>
<dbReference type="EC" id="2.4.1.-" evidence="1"/>
<feature type="transmembrane region" description="Helical" evidence="1">
    <location>
        <begin position="399"/>
        <end position="420"/>
    </location>
</feature>
<keyword evidence="1" id="KW-1003">Cell membrane</keyword>
<organism evidence="4 5">
    <name type="scientific">Sphingomonas aracearum</name>
    <dbReference type="NCBI Taxonomy" id="2283317"/>
    <lineage>
        <taxon>Bacteria</taxon>
        <taxon>Pseudomonadati</taxon>
        <taxon>Pseudomonadota</taxon>
        <taxon>Alphaproteobacteria</taxon>
        <taxon>Sphingomonadales</taxon>
        <taxon>Sphingomonadaceae</taxon>
        <taxon>Sphingomonas</taxon>
    </lineage>
</organism>
<keyword evidence="1 4" id="KW-0808">Transferase</keyword>
<evidence type="ECO:0000313" key="4">
    <source>
        <dbReference type="EMBL" id="RDE05772.1"/>
    </source>
</evidence>
<comment type="pathway">
    <text evidence="1">Protein modification; protein glycosylation.</text>
</comment>
<dbReference type="Pfam" id="PF16192">
    <property type="entry name" value="PMT_4TMC"/>
    <property type="match status" value="1"/>
</dbReference>
<comment type="similarity">
    <text evidence="1">Belongs to the glycosyltransferase 39 family.</text>
</comment>
<feature type="transmembrane region" description="Helical" evidence="1">
    <location>
        <begin position="313"/>
        <end position="330"/>
    </location>
</feature>
<evidence type="ECO:0000313" key="5">
    <source>
        <dbReference type="Proteomes" id="UP000253918"/>
    </source>
</evidence>
<proteinExistence type="inferred from homology"/>
<dbReference type="GO" id="GO:0004169">
    <property type="term" value="F:dolichyl-phosphate-mannose-protein mannosyltransferase activity"/>
    <property type="evidence" value="ECO:0007669"/>
    <property type="project" value="UniProtKB-UniRule"/>
</dbReference>
<comment type="caution">
    <text evidence="4">The sequence shown here is derived from an EMBL/GenBank/DDBJ whole genome shotgun (WGS) entry which is preliminary data.</text>
</comment>
<feature type="transmembrane region" description="Helical" evidence="1">
    <location>
        <begin position="336"/>
        <end position="354"/>
    </location>
</feature>
<keyword evidence="1" id="KW-0472">Membrane</keyword>
<evidence type="ECO:0000259" key="2">
    <source>
        <dbReference type="Pfam" id="PF13231"/>
    </source>
</evidence>
<feature type="transmembrane region" description="Helical" evidence="1">
    <location>
        <begin position="83"/>
        <end position="104"/>
    </location>
</feature>
<reference evidence="4 5" key="1">
    <citation type="submission" date="2018-07" db="EMBL/GenBank/DDBJ databases">
        <title>a novel species of Sphingomonas isolated from the rhizosphere soil of Araceae plant.</title>
        <authorList>
            <person name="Zhiyong W."/>
            <person name="Qinglan Z."/>
            <person name="Zhiwei F."/>
            <person name="Ding X."/>
            <person name="Gejiao W."/>
            <person name="Shixue Z."/>
        </authorList>
    </citation>
    <scope>NUCLEOTIDE SEQUENCE [LARGE SCALE GENOMIC DNA]</scope>
    <source>
        <strain evidence="4 5">WZY 27</strain>
    </source>
</reference>
<dbReference type="GO" id="GO:0012505">
    <property type="term" value="C:endomembrane system"/>
    <property type="evidence" value="ECO:0007669"/>
    <property type="project" value="UniProtKB-SubCell"/>
</dbReference>
<comment type="subcellular location">
    <subcellularLocation>
        <location evidence="1">Cell membrane</location>
    </subcellularLocation>
</comment>
<name>A0A369VXG8_9SPHN</name>
<accession>A0A369VXG8</accession>
<feature type="transmembrane region" description="Helical" evidence="1">
    <location>
        <begin position="135"/>
        <end position="151"/>
    </location>
</feature>
<dbReference type="Proteomes" id="UP000253918">
    <property type="component" value="Unassembled WGS sequence"/>
</dbReference>
<keyword evidence="5" id="KW-1185">Reference proteome</keyword>
<feature type="domain" description="Protein O-mannosyl-transferase C-terminal four TM" evidence="3">
    <location>
        <begin position="256"/>
        <end position="435"/>
    </location>
</feature>
<comment type="function">
    <text evidence="1">Protein O-mannosyltransferase that catalyzes the transfer of a single mannose residue from a polyprenol phospho-mannosyl lipidic donor to the hydroxyl group of selected serine and threonine residues in acceptor proteins.</text>
</comment>
<dbReference type="EMBL" id="QQNB01000002">
    <property type="protein sequence ID" value="RDE05772.1"/>
    <property type="molecule type" value="Genomic_DNA"/>
</dbReference>
<dbReference type="Pfam" id="PF13231">
    <property type="entry name" value="PMT_2"/>
    <property type="match status" value="1"/>
</dbReference>
<sequence>MPAARPLRPAQVALLFAVAAQFLFSLFVTRPHKLVFDEVHYVSAARALLWRTHLANPEHPPLAKALIAGGILLFGDNSLGWRIGSTLAGTLTILAVFWIAWLLFARLRTAVLATLFAGVNFTVYVQARIAMLDSYMAAFLLLGIAALLWSMRAETARQASRRWLLGSVLLGLAVGCKWTAAPYVAFAGIAFLATRLRDGGLDRRPLAEALGGWRQRHWPGLSAWRAMLTLGLVSVLTYLLCFLPTFLLRTDTVTLSTLLPLQRTMYALQTQVLPAHTYQSSWWSWPLDLRPIWYLYEPVDGAQRGILMLGNPAILWGGLLAVAACVYGWVRGENVKLLAVVLLWAASFLIWAAIPKSLGFFYYYYVPSILLCLPLAAAFGEFARPNLAGNGRRVHWDEAFATFAIGLFVFFYPILSAAALPAADSFKHWMWLPGWP</sequence>
<dbReference type="UniPathway" id="UPA00378"/>
<feature type="transmembrane region" description="Helical" evidence="1">
    <location>
        <begin position="111"/>
        <end position="129"/>
    </location>
</feature>
<dbReference type="InterPro" id="IPR027005">
    <property type="entry name" value="PMT-like"/>
</dbReference>
<gene>
    <name evidence="4" type="ORF">DVW87_11260</name>
</gene>
<feature type="transmembrane region" description="Helical" evidence="1">
    <location>
        <begin position="12"/>
        <end position="29"/>
    </location>
</feature>
<dbReference type="RefSeq" id="WP_114687841.1">
    <property type="nucleotide sequence ID" value="NZ_QQNB01000002.1"/>
</dbReference>
<dbReference type="AlphaFoldDB" id="A0A369VXG8"/>
<keyword evidence="1" id="KW-0328">Glycosyltransferase</keyword>
<dbReference type="GO" id="GO:0005886">
    <property type="term" value="C:plasma membrane"/>
    <property type="evidence" value="ECO:0007669"/>
    <property type="project" value="UniProtKB-SubCell"/>
</dbReference>
<keyword evidence="1" id="KW-1133">Transmembrane helix</keyword>
<evidence type="ECO:0000256" key="1">
    <source>
        <dbReference type="RuleBase" id="RU367007"/>
    </source>
</evidence>